<name>A0ABT2EYI0_METVO</name>
<protein>
    <submittedName>
        <fullName evidence="1">Uncharacterized protein</fullName>
    </submittedName>
</protein>
<sequence>MELITEPSYEHKFFIDSSFKTGVKEDGVEFKDGKKYLVYKKVYKIDRVLKKGFNLEMLIGILSYNEETGKYEVDNKKELLEMEDLGEIWELYPII</sequence>
<gene>
    <name evidence="1" type="ORF">M2325_000655</name>
</gene>
<evidence type="ECO:0000313" key="1">
    <source>
        <dbReference type="EMBL" id="MCS3921970.1"/>
    </source>
</evidence>
<comment type="caution">
    <text evidence="1">The sequence shown here is derived from an EMBL/GenBank/DDBJ whole genome shotgun (WGS) entry which is preliminary data.</text>
</comment>
<proteinExistence type="predicted"/>
<accession>A0ABT2EYI0</accession>
<organism evidence="1 2">
    <name type="scientific">Methanococcus voltae PS</name>
    <dbReference type="NCBI Taxonomy" id="523842"/>
    <lineage>
        <taxon>Archaea</taxon>
        <taxon>Methanobacteriati</taxon>
        <taxon>Methanobacteriota</taxon>
        <taxon>Methanomada group</taxon>
        <taxon>Methanococci</taxon>
        <taxon>Methanococcales</taxon>
        <taxon>Methanococcaceae</taxon>
        <taxon>Methanococcus</taxon>
    </lineage>
</organism>
<dbReference type="EMBL" id="JANUCQ010000002">
    <property type="protein sequence ID" value="MCS3921970.1"/>
    <property type="molecule type" value="Genomic_DNA"/>
</dbReference>
<keyword evidence="2" id="KW-1185">Reference proteome</keyword>
<dbReference type="Proteomes" id="UP001140258">
    <property type="component" value="Unassembled WGS sequence"/>
</dbReference>
<evidence type="ECO:0000313" key="2">
    <source>
        <dbReference type="Proteomes" id="UP001140258"/>
    </source>
</evidence>
<reference evidence="1" key="1">
    <citation type="submission" date="2022-08" db="EMBL/GenBank/DDBJ databases">
        <title>Genomic Encyclopedia of Type Strains, Phase V (KMG-V): Genome sequencing to study the core and pangenomes of soil and plant-associated prokaryotes.</title>
        <authorList>
            <person name="Whitman W."/>
        </authorList>
    </citation>
    <scope>NUCLEOTIDE SEQUENCE</scope>
    <source>
        <strain evidence="1">PS</strain>
    </source>
</reference>
<dbReference type="RefSeq" id="WP_259050986.1">
    <property type="nucleotide sequence ID" value="NZ_JANUCQ010000002.1"/>
</dbReference>